<evidence type="ECO:0000256" key="3">
    <source>
        <dbReference type="ARBA" id="ARBA00007084"/>
    </source>
</evidence>
<keyword evidence="7" id="KW-0539">Nucleus</keyword>
<evidence type="ECO:0000313" key="10">
    <source>
        <dbReference type="Proteomes" id="UP000616769"/>
    </source>
</evidence>
<dbReference type="InterPro" id="IPR036390">
    <property type="entry name" value="WH_DNA-bd_sf"/>
</dbReference>
<accession>A0A132A7H4</accession>
<dbReference type="OrthoDB" id="29061at2759"/>
<feature type="domain" description="PCI" evidence="8">
    <location>
        <begin position="97"/>
        <end position="265"/>
    </location>
</feature>
<dbReference type="InterPro" id="IPR050756">
    <property type="entry name" value="CSN3"/>
</dbReference>
<dbReference type="GO" id="GO:0005737">
    <property type="term" value="C:cytoplasm"/>
    <property type="evidence" value="ECO:0007669"/>
    <property type="project" value="UniProtKB-SubCell"/>
</dbReference>
<protein>
    <recommendedName>
        <fullName evidence="4">COP9 signalosome complex subunit 3</fullName>
    </recommendedName>
</protein>
<dbReference type="Pfam" id="PF01399">
    <property type="entry name" value="PCI"/>
    <property type="match status" value="1"/>
</dbReference>
<evidence type="ECO:0000256" key="4">
    <source>
        <dbReference type="ARBA" id="ARBA00014878"/>
    </source>
</evidence>
<dbReference type="AlphaFoldDB" id="A0A132A7H4"/>
<keyword evidence="6" id="KW-0736">Signalosome</keyword>
<organism evidence="9 10">
    <name type="scientific">Sarcoptes scabiei</name>
    <name type="common">Itch mite</name>
    <name type="synonym">Acarus scabiei</name>
    <dbReference type="NCBI Taxonomy" id="52283"/>
    <lineage>
        <taxon>Eukaryota</taxon>
        <taxon>Metazoa</taxon>
        <taxon>Ecdysozoa</taxon>
        <taxon>Arthropoda</taxon>
        <taxon>Chelicerata</taxon>
        <taxon>Arachnida</taxon>
        <taxon>Acari</taxon>
        <taxon>Acariformes</taxon>
        <taxon>Sarcoptiformes</taxon>
        <taxon>Astigmata</taxon>
        <taxon>Psoroptidia</taxon>
        <taxon>Sarcoptoidea</taxon>
        <taxon>Sarcoptidae</taxon>
        <taxon>Sarcoptinae</taxon>
        <taxon>Sarcoptes</taxon>
    </lineage>
</organism>
<dbReference type="InterPro" id="IPR055089">
    <property type="entry name" value="COP9_N"/>
</dbReference>
<reference evidence="9 10" key="1">
    <citation type="journal article" date="2015" name="Parasit. Vectors">
        <title>Draft genome of the scabies mite.</title>
        <authorList>
            <person name="Rider S.D.Jr."/>
            <person name="Morgan M.S."/>
            <person name="Arlian L.G."/>
        </authorList>
    </citation>
    <scope>NUCLEOTIDE SEQUENCE [LARGE SCALE GENOMIC DNA]</scope>
    <source>
        <strain evidence="9">Arlian Lab</strain>
    </source>
</reference>
<dbReference type="InterPro" id="IPR000717">
    <property type="entry name" value="PCI_dom"/>
</dbReference>
<evidence type="ECO:0000256" key="7">
    <source>
        <dbReference type="ARBA" id="ARBA00023242"/>
    </source>
</evidence>
<keyword evidence="5" id="KW-0963">Cytoplasm</keyword>
<comment type="subcellular location">
    <subcellularLocation>
        <location evidence="2">Cytoplasm</location>
    </subcellularLocation>
    <subcellularLocation>
        <location evidence="1">Nucleus</location>
    </subcellularLocation>
</comment>
<sequence length="319" mass="36677">TLLCHRLTDYLIKEDQPSKGLLPLSIAVTKIQESSTQLTSIHSDICKLALLSKCFQPVLNFLNVDITDISRENDRYDVKYFLTYYYYGGMIYSILEQYERAFLFFQNAISITGTAISQISIESYKKYVLISLLLYGKLQPMSKTVVTYLNRSIKPFCVPYNKIVVAYSNDSIDDLQEICLKFFKEFSKDSNIGLVKLVIASLTKVRIKNLTKTFITLSLKDIAIKVNLPSPEAAEKQILQMIENGEIYASINQKDGMVEFSDYSEKYDSLQMYKTIEHQSLIELKINQCISLNEKLKQLDYEVAINPKYIQKTHNDDSV</sequence>
<dbReference type="SUPFAM" id="SSF46785">
    <property type="entry name" value="Winged helix' DNA-binding domain"/>
    <property type="match status" value="1"/>
</dbReference>
<dbReference type="PANTHER" id="PTHR10758:SF1">
    <property type="entry name" value="COP9 SIGNALOSOME COMPLEX SUBUNIT 3"/>
    <property type="match status" value="1"/>
</dbReference>
<comment type="similarity">
    <text evidence="3">Belongs to the CSN3 family.</text>
</comment>
<dbReference type="Proteomes" id="UP000616769">
    <property type="component" value="Unassembled WGS sequence"/>
</dbReference>
<feature type="non-terminal residue" evidence="9">
    <location>
        <position position="1"/>
    </location>
</feature>
<evidence type="ECO:0000259" key="8">
    <source>
        <dbReference type="PROSITE" id="PS50250"/>
    </source>
</evidence>
<dbReference type="Gene3D" id="1.25.40.570">
    <property type="match status" value="1"/>
</dbReference>
<dbReference type="GO" id="GO:0008180">
    <property type="term" value="C:COP9 signalosome"/>
    <property type="evidence" value="ECO:0007669"/>
    <property type="project" value="UniProtKB-KW"/>
</dbReference>
<gene>
    <name evidence="9" type="ORF">QR98_0054040</name>
</gene>
<dbReference type="Pfam" id="PF22788">
    <property type="entry name" value="COP9_hel_rpt"/>
    <property type="match status" value="1"/>
</dbReference>
<dbReference type="PANTHER" id="PTHR10758">
    <property type="entry name" value="26S PROTEASOME NON-ATPASE REGULATORY SUBUNIT 3/COP9 SIGNALOSOME COMPLEX SUBUNIT 3"/>
    <property type="match status" value="1"/>
</dbReference>
<evidence type="ECO:0000256" key="2">
    <source>
        <dbReference type="ARBA" id="ARBA00004496"/>
    </source>
</evidence>
<evidence type="ECO:0000256" key="6">
    <source>
        <dbReference type="ARBA" id="ARBA00022790"/>
    </source>
</evidence>
<dbReference type="GO" id="GO:0006511">
    <property type="term" value="P:ubiquitin-dependent protein catabolic process"/>
    <property type="evidence" value="ECO:0007669"/>
    <property type="project" value="TreeGrafter"/>
</dbReference>
<proteinExistence type="inferred from homology"/>
<comment type="caution">
    <text evidence="9">The sequence shown here is derived from an EMBL/GenBank/DDBJ whole genome shotgun (WGS) entry which is preliminary data.</text>
</comment>
<evidence type="ECO:0000256" key="5">
    <source>
        <dbReference type="ARBA" id="ARBA00022490"/>
    </source>
</evidence>
<dbReference type="EMBL" id="JXLN01011156">
    <property type="protein sequence ID" value="KPM06923.1"/>
    <property type="molecule type" value="Genomic_DNA"/>
</dbReference>
<dbReference type="SMART" id="SM00088">
    <property type="entry name" value="PINT"/>
    <property type="match status" value="1"/>
</dbReference>
<name>A0A132A7H4_SARSC</name>
<evidence type="ECO:0000256" key="1">
    <source>
        <dbReference type="ARBA" id="ARBA00004123"/>
    </source>
</evidence>
<dbReference type="PROSITE" id="PS50250">
    <property type="entry name" value="PCI"/>
    <property type="match status" value="1"/>
</dbReference>
<dbReference type="VEuPathDB" id="VectorBase:SSCA003611"/>
<evidence type="ECO:0000313" key="9">
    <source>
        <dbReference type="EMBL" id="KPM06923.1"/>
    </source>
</evidence>